<accession>A0A517WGM8</accession>
<proteinExistence type="predicted"/>
<organism evidence="2 3">
    <name type="scientific">Gimesia chilikensis</name>
    <dbReference type="NCBI Taxonomy" id="2605989"/>
    <lineage>
        <taxon>Bacteria</taxon>
        <taxon>Pseudomonadati</taxon>
        <taxon>Planctomycetota</taxon>
        <taxon>Planctomycetia</taxon>
        <taxon>Planctomycetales</taxon>
        <taxon>Planctomycetaceae</taxon>
        <taxon>Gimesia</taxon>
    </lineage>
</organism>
<dbReference type="EMBL" id="CP036347">
    <property type="protein sequence ID" value="QDU04410.1"/>
    <property type="molecule type" value="Genomic_DNA"/>
</dbReference>
<name>A0A517WGM8_9PLAN</name>
<dbReference type="Proteomes" id="UP000320722">
    <property type="component" value="Chromosome"/>
</dbReference>
<gene>
    <name evidence="2" type="ORF">V6x_41380</name>
</gene>
<protein>
    <submittedName>
        <fullName evidence="2">Leucine Rich repeats (2 copies)</fullName>
    </submittedName>
</protein>
<dbReference type="InterPro" id="IPR032675">
    <property type="entry name" value="LRR_dom_sf"/>
</dbReference>
<feature type="domain" description="F-box/LRR-repeat protein 15-like leucin rich repeat" evidence="1">
    <location>
        <begin position="52"/>
        <end position="145"/>
    </location>
</feature>
<evidence type="ECO:0000259" key="1">
    <source>
        <dbReference type="Pfam" id="PF25372"/>
    </source>
</evidence>
<dbReference type="RefSeq" id="WP_145042190.1">
    <property type="nucleotide sequence ID" value="NZ_CP036347.1"/>
</dbReference>
<evidence type="ECO:0000313" key="3">
    <source>
        <dbReference type="Proteomes" id="UP000320722"/>
    </source>
</evidence>
<dbReference type="Gene3D" id="3.80.10.10">
    <property type="entry name" value="Ribonuclease Inhibitor"/>
    <property type="match status" value="1"/>
</dbReference>
<evidence type="ECO:0000313" key="2">
    <source>
        <dbReference type="EMBL" id="QDU04410.1"/>
    </source>
</evidence>
<dbReference type="SUPFAM" id="SSF52047">
    <property type="entry name" value="RNI-like"/>
    <property type="match status" value="1"/>
</dbReference>
<sequence>MCCSILLFAFLGWTGPSEQARIDYVDLACSTHPVDSSSLQDQLKQINGKQQVKVLDLQGATLNSQGWEQVARITGLEELQLVGTRITDEDLKTFRNLKRLLILDLRGTQISDRGVEELAKYPRLQYVDLRGTRVSQKGVRMLRTKRPNIFVVTDCNSHFLLVSKN</sequence>
<reference evidence="2 3" key="1">
    <citation type="submission" date="2019-02" db="EMBL/GenBank/DDBJ databases">
        <title>Deep-cultivation of Planctomycetes and their phenomic and genomic characterization uncovers novel biology.</title>
        <authorList>
            <person name="Wiegand S."/>
            <person name="Jogler M."/>
            <person name="Boedeker C."/>
            <person name="Pinto D."/>
            <person name="Vollmers J."/>
            <person name="Rivas-Marin E."/>
            <person name="Kohn T."/>
            <person name="Peeters S.H."/>
            <person name="Heuer A."/>
            <person name="Rast P."/>
            <person name="Oberbeckmann S."/>
            <person name="Bunk B."/>
            <person name="Jeske O."/>
            <person name="Meyerdierks A."/>
            <person name="Storesund J.E."/>
            <person name="Kallscheuer N."/>
            <person name="Luecker S."/>
            <person name="Lage O.M."/>
            <person name="Pohl T."/>
            <person name="Merkel B.J."/>
            <person name="Hornburger P."/>
            <person name="Mueller R.-W."/>
            <person name="Bruemmer F."/>
            <person name="Labrenz M."/>
            <person name="Spormann A.M."/>
            <person name="Op den Camp H."/>
            <person name="Overmann J."/>
            <person name="Amann R."/>
            <person name="Jetten M.S.M."/>
            <person name="Mascher T."/>
            <person name="Medema M.H."/>
            <person name="Devos D.P."/>
            <person name="Kaster A.-K."/>
            <person name="Ovreas L."/>
            <person name="Rohde M."/>
            <person name="Galperin M.Y."/>
            <person name="Jogler C."/>
        </authorList>
    </citation>
    <scope>NUCLEOTIDE SEQUENCE [LARGE SCALE GENOMIC DNA]</scope>
    <source>
        <strain evidence="2 3">V6</strain>
    </source>
</reference>
<dbReference type="InterPro" id="IPR057207">
    <property type="entry name" value="FBXL15_LRR"/>
</dbReference>
<dbReference type="Pfam" id="PF25372">
    <property type="entry name" value="DUF7885"/>
    <property type="match status" value="1"/>
</dbReference>
<dbReference type="AlphaFoldDB" id="A0A517WGM8"/>